<evidence type="ECO:0000256" key="2">
    <source>
        <dbReference type="ARBA" id="ARBA00008226"/>
    </source>
</evidence>
<dbReference type="CDD" id="cd00859">
    <property type="entry name" value="HisRS_anticodon"/>
    <property type="match status" value="1"/>
</dbReference>
<dbReference type="GO" id="GO:0004821">
    <property type="term" value="F:histidine-tRNA ligase activity"/>
    <property type="evidence" value="ECO:0007669"/>
    <property type="project" value="UniProtKB-UniRule"/>
</dbReference>
<dbReference type="KEGG" id="ocy:OSSY52_06940"/>
<dbReference type="InterPro" id="IPR045864">
    <property type="entry name" value="aa-tRNA-synth_II/BPL/LPL"/>
</dbReference>
<keyword evidence="9 11" id="KW-0030">Aminoacyl-tRNA synthetase</keyword>
<keyword evidence="5 11" id="KW-0436">Ligase</keyword>
<comment type="subunit">
    <text evidence="3 11">Homodimer.</text>
</comment>
<proteinExistence type="inferred from homology"/>
<dbReference type="InterPro" id="IPR004154">
    <property type="entry name" value="Anticodon-bd"/>
</dbReference>
<dbReference type="GO" id="GO:0005737">
    <property type="term" value="C:cytoplasm"/>
    <property type="evidence" value="ECO:0007669"/>
    <property type="project" value="UniProtKB-SubCell"/>
</dbReference>
<dbReference type="EC" id="6.1.1.21" evidence="11"/>
<dbReference type="NCBIfam" id="TIGR00442">
    <property type="entry name" value="hisS"/>
    <property type="match status" value="1"/>
</dbReference>
<dbReference type="Gene3D" id="3.40.50.800">
    <property type="entry name" value="Anticodon-binding domain"/>
    <property type="match status" value="1"/>
</dbReference>
<feature type="binding site" evidence="12">
    <location>
        <position position="131"/>
    </location>
    <ligand>
        <name>L-histidine</name>
        <dbReference type="ChEBI" id="CHEBI:57595"/>
    </ligand>
</feature>
<keyword evidence="4 11" id="KW-0963">Cytoplasm</keyword>
<evidence type="ECO:0000313" key="15">
    <source>
        <dbReference type="Proteomes" id="UP000516361"/>
    </source>
</evidence>
<evidence type="ECO:0000313" key="14">
    <source>
        <dbReference type="EMBL" id="BBE30553.1"/>
    </source>
</evidence>
<feature type="binding site" evidence="12">
    <location>
        <position position="256"/>
    </location>
    <ligand>
        <name>L-histidine</name>
        <dbReference type="ChEBI" id="CHEBI:57595"/>
    </ligand>
</feature>
<dbReference type="AlphaFoldDB" id="A0A7G1G6S6"/>
<protein>
    <recommendedName>
        <fullName evidence="11">Histidine--tRNA ligase</fullName>
        <ecNumber evidence="11">6.1.1.21</ecNumber>
    </recommendedName>
    <alternativeName>
        <fullName evidence="11">Histidyl-tRNA synthetase</fullName>
        <shortName evidence="11">HisRS</shortName>
    </alternativeName>
</protein>
<feature type="domain" description="Aminoacyl-transfer RNA synthetases class-II family profile" evidence="13">
    <location>
        <begin position="9"/>
        <end position="321"/>
    </location>
</feature>
<keyword evidence="15" id="KW-1185">Reference proteome</keyword>
<evidence type="ECO:0000256" key="5">
    <source>
        <dbReference type="ARBA" id="ARBA00022598"/>
    </source>
</evidence>
<dbReference type="PIRSF" id="PIRSF001549">
    <property type="entry name" value="His-tRNA_synth"/>
    <property type="match status" value="1"/>
</dbReference>
<feature type="binding site" evidence="12">
    <location>
        <begin position="82"/>
        <end position="84"/>
    </location>
    <ligand>
        <name>L-histidine</name>
        <dbReference type="ChEBI" id="CHEBI:57595"/>
    </ligand>
</feature>
<evidence type="ECO:0000256" key="11">
    <source>
        <dbReference type="HAMAP-Rule" id="MF_00127"/>
    </source>
</evidence>
<dbReference type="PANTHER" id="PTHR43707">
    <property type="entry name" value="HISTIDYL-TRNA SYNTHETASE"/>
    <property type="match status" value="1"/>
</dbReference>
<comment type="catalytic activity">
    <reaction evidence="10 11">
        <text>tRNA(His) + L-histidine + ATP = L-histidyl-tRNA(His) + AMP + diphosphate + H(+)</text>
        <dbReference type="Rhea" id="RHEA:17313"/>
        <dbReference type="Rhea" id="RHEA-COMP:9665"/>
        <dbReference type="Rhea" id="RHEA-COMP:9689"/>
        <dbReference type="ChEBI" id="CHEBI:15378"/>
        <dbReference type="ChEBI" id="CHEBI:30616"/>
        <dbReference type="ChEBI" id="CHEBI:33019"/>
        <dbReference type="ChEBI" id="CHEBI:57595"/>
        <dbReference type="ChEBI" id="CHEBI:78442"/>
        <dbReference type="ChEBI" id="CHEBI:78527"/>
        <dbReference type="ChEBI" id="CHEBI:456215"/>
        <dbReference type="EC" id="6.1.1.21"/>
    </reaction>
</comment>
<keyword evidence="6 11" id="KW-0547">Nucleotide-binding</keyword>
<dbReference type="GO" id="GO:0006427">
    <property type="term" value="P:histidyl-tRNA aminoacylation"/>
    <property type="evidence" value="ECO:0007669"/>
    <property type="project" value="UniProtKB-UniRule"/>
</dbReference>
<dbReference type="InterPro" id="IPR033656">
    <property type="entry name" value="HisRS_anticodon"/>
</dbReference>
<dbReference type="FunFam" id="3.30.930.10:FF:000005">
    <property type="entry name" value="Histidine--tRNA ligase"/>
    <property type="match status" value="1"/>
</dbReference>
<keyword evidence="7 11" id="KW-0067">ATP-binding</keyword>
<dbReference type="PROSITE" id="PS50862">
    <property type="entry name" value="AA_TRNA_LIGASE_II"/>
    <property type="match status" value="1"/>
</dbReference>
<dbReference type="GO" id="GO:0005524">
    <property type="term" value="F:ATP binding"/>
    <property type="evidence" value="ECO:0007669"/>
    <property type="project" value="UniProtKB-UniRule"/>
</dbReference>
<organism evidence="14 15">
    <name type="scientific">Tepiditoga spiralis</name>
    <dbReference type="NCBI Taxonomy" id="2108365"/>
    <lineage>
        <taxon>Bacteria</taxon>
        <taxon>Thermotogati</taxon>
        <taxon>Thermotogota</taxon>
        <taxon>Thermotogae</taxon>
        <taxon>Petrotogales</taxon>
        <taxon>Petrotogaceae</taxon>
        <taxon>Tepiditoga</taxon>
    </lineage>
</organism>
<dbReference type="EMBL" id="AP018712">
    <property type="protein sequence ID" value="BBE30553.1"/>
    <property type="molecule type" value="Genomic_DNA"/>
</dbReference>
<sequence>MAKYNRIKGTQDIYGEEMKYWSYIEETAKKVLKKYAFNEVRTPIIENTKLILRGVGETTDVVQKEMYTFEDKGGRSITLRPEGTAPIVRAYVENSMSSFGSPTKIFYMGPMFRYEKPQAGRYRQFHQIGAEIFGANTPMADAEIISMNYDFLRELGLKNFKIKINSIGCENCRAEYKNALKEFYEPLLPQLCEDCNKRFNTNIMRLLDCKKDLDKSKNAPSILDYLDEGCKEHFDKLKEYLDEFKIPYEVDSRIVRGLDYYNRTAFEIEHPMLGSQSAIGGGGRYDGLVSEIGGKETPSVGMAFGLERLVLALKAEKVEIPENDEIDVYIIYSGEGTQKEAIKIAKDLREKNLKIFLNISKRNFGGQMKHANKLNSKFAVIIGEDEVKNNIVSFKDLKTGEQIQVEKGWFINLITEKLENK</sequence>
<evidence type="ECO:0000259" key="13">
    <source>
        <dbReference type="PROSITE" id="PS50862"/>
    </source>
</evidence>
<dbReference type="InterPro" id="IPR036621">
    <property type="entry name" value="Anticodon-bd_dom_sf"/>
</dbReference>
<evidence type="ECO:0000256" key="3">
    <source>
        <dbReference type="ARBA" id="ARBA00011738"/>
    </source>
</evidence>
<dbReference type="FunCoup" id="A0A7G1G6S6">
    <property type="interactions" value="381"/>
</dbReference>
<dbReference type="PANTHER" id="PTHR43707:SF1">
    <property type="entry name" value="HISTIDINE--TRNA LIGASE, MITOCHONDRIAL-RELATED"/>
    <property type="match status" value="1"/>
</dbReference>
<evidence type="ECO:0000256" key="6">
    <source>
        <dbReference type="ARBA" id="ARBA00022741"/>
    </source>
</evidence>
<dbReference type="InterPro" id="IPR004516">
    <property type="entry name" value="HisRS/HisZ"/>
</dbReference>
<name>A0A7G1G6S6_9BACT</name>
<dbReference type="CDD" id="cd00773">
    <property type="entry name" value="HisRS-like_core"/>
    <property type="match status" value="1"/>
</dbReference>
<dbReference type="InterPro" id="IPR006195">
    <property type="entry name" value="aa-tRNA-synth_II"/>
</dbReference>
<accession>A0A7G1G6S6</accession>
<evidence type="ECO:0000256" key="7">
    <source>
        <dbReference type="ARBA" id="ARBA00022840"/>
    </source>
</evidence>
<comment type="subcellular location">
    <subcellularLocation>
        <location evidence="1 11">Cytoplasm</location>
    </subcellularLocation>
</comment>
<reference evidence="14 15" key="1">
    <citation type="submission" date="2018-06" db="EMBL/GenBank/DDBJ databases">
        <title>Genome sequencing of Oceanotoga sp. sy52.</title>
        <authorList>
            <person name="Mori K."/>
        </authorList>
    </citation>
    <scope>NUCLEOTIDE SEQUENCE [LARGE SCALE GENOMIC DNA]</scope>
    <source>
        <strain evidence="15">sy52</strain>
    </source>
</reference>
<evidence type="ECO:0000256" key="1">
    <source>
        <dbReference type="ARBA" id="ARBA00004496"/>
    </source>
</evidence>
<feature type="binding site" evidence="12">
    <location>
        <position position="113"/>
    </location>
    <ligand>
        <name>L-histidine</name>
        <dbReference type="ChEBI" id="CHEBI:57595"/>
    </ligand>
</feature>
<dbReference type="RefSeq" id="WP_190615636.1">
    <property type="nucleotide sequence ID" value="NZ_AP018712.1"/>
</dbReference>
<dbReference type="InterPro" id="IPR041715">
    <property type="entry name" value="HisRS-like_core"/>
</dbReference>
<feature type="binding site" evidence="12">
    <location>
        <position position="127"/>
    </location>
    <ligand>
        <name>L-histidine</name>
        <dbReference type="ChEBI" id="CHEBI:57595"/>
    </ligand>
</feature>
<keyword evidence="8 11" id="KW-0648">Protein biosynthesis</keyword>
<dbReference type="Pfam" id="PF13393">
    <property type="entry name" value="tRNA-synt_His"/>
    <property type="match status" value="1"/>
</dbReference>
<evidence type="ECO:0000256" key="10">
    <source>
        <dbReference type="ARBA" id="ARBA00047639"/>
    </source>
</evidence>
<dbReference type="HAMAP" id="MF_00127">
    <property type="entry name" value="His_tRNA_synth"/>
    <property type="match status" value="1"/>
</dbReference>
<evidence type="ECO:0000256" key="9">
    <source>
        <dbReference type="ARBA" id="ARBA00023146"/>
    </source>
</evidence>
<feature type="binding site" evidence="12">
    <location>
        <begin position="260"/>
        <end position="261"/>
    </location>
    <ligand>
        <name>L-histidine</name>
        <dbReference type="ChEBI" id="CHEBI:57595"/>
    </ligand>
</feature>
<dbReference type="InterPro" id="IPR015807">
    <property type="entry name" value="His-tRNA-ligase"/>
</dbReference>
<dbReference type="InParanoid" id="A0A7G1G6S6"/>
<evidence type="ECO:0000256" key="12">
    <source>
        <dbReference type="PIRSR" id="PIRSR001549-1"/>
    </source>
</evidence>
<evidence type="ECO:0000256" key="8">
    <source>
        <dbReference type="ARBA" id="ARBA00022917"/>
    </source>
</evidence>
<evidence type="ECO:0000256" key="4">
    <source>
        <dbReference type="ARBA" id="ARBA00022490"/>
    </source>
</evidence>
<dbReference type="SUPFAM" id="SSF52954">
    <property type="entry name" value="Class II aaRS ABD-related"/>
    <property type="match status" value="1"/>
</dbReference>
<comment type="similarity">
    <text evidence="2 11">Belongs to the class-II aminoacyl-tRNA synthetase family.</text>
</comment>
<gene>
    <name evidence="11 14" type="primary">hisS</name>
    <name evidence="14" type="ORF">OSSY52_06940</name>
</gene>
<dbReference type="Pfam" id="PF03129">
    <property type="entry name" value="HGTP_anticodon"/>
    <property type="match status" value="1"/>
</dbReference>
<dbReference type="Proteomes" id="UP000516361">
    <property type="component" value="Chromosome"/>
</dbReference>
<dbReference type="Gene3D" id="3.30.930.10">
    <property type="entry name" value="Bira Bifunctional Protein, Domain 2"/>
    <property type="match status" value="1"/>
</dbReference>
<dbReference type="SUPFAM" id="SSF55681">
    <property type="entry name" value="Class II aaRS and biotin synthetases"/>
    <property type="match status" value="1"/>
</dbReference>